<sequence length="79" mass="8511">MTDAIQTARELATHASDIAHLQSDMDKMAEDIDEIKKMLTSINTTLAEAKGGWRVLIGVAGAGGVLGATLTHFAQWWTK</sequence>
<accession>A0A6J5NGQ1</accession>
<protein>
    <submittedName>
        <fullName evidence="1">Uncharacterized protein</fullName>
    </submittedName>
</protein>
<proteinExistence type="predicted"/>
<reference evidence="1" key="1">
    <citation type="submission" date="2020-04" db="EMBL/GenBank/DDBJ databases">
        <authorList>
            <person name="Chiriac C."/>
            <person name="Salcher M."/>
            <person name="Ghai R."/>
            <person name="Kavagutti S V."/>
        </authorList>
    </citation>
    <scope>NUCLEOTIDE SEQUENCE</scope>
</reference>
<dbReference type="EMBL" id="LR796614">
    <property type="protein sequence ID" value="CAB4154574.1"/>
    <property type="molecule type" value="Genomic_DNA"/>
</dbReference>
<evidence type="ECO:0000313" key="1">
    <source>
        <dbReference type="EMBL" id="CAB4154574.1"/>
    </source>
</evidence>
<gene>
    <name evidence="1" type="ORF">UFOVP654_14</name>
</gene>
<name>A0A6J5NGQ1_9CAUD</name>
<organism evidence="1">
    <name type="scientific">uncultured Caudovirales phage</name>
    <dbReference type="NCBI Taxonomy" id="2100421"/>
    <lineage>
        <taxon>Viruses</taxon>
        <taxon>Duplodnaviria</taxon>
        <taxon>Heunggongvirae</taxon>
        <taxon>Uroviricota</taxon>
        <taxon>Caudoviricetes</taxon>
        <taxon>Peduoviridae</taxon>
        <taxon>Maltschvirus</taxon>
        <taxon>Maltschvirus maltsch</taxon>
    </lineage>
</organism>